<name>A0A3D9SSQ2_9ACTN</name>
<dbReference type="Pfam" id="PF14417">
    <property type="entry name" value="MEDS"/>
    <property type="match status" value="1"/>
</dbReference>
<dbReference type="AlphaFoldDB" id="A0A3D9SSQ2"/>
<dbReference type="GO" id="GO:0004674">
    <property type="term" value="F:protein serine/threonine kinase activity"/>
    <property type="evidence" value="ECO:0007669"/>
    <property type="project" value="UniProtKB-KW"/>
</dbReference>
<evidence type="ECO:0000313" key="4">
    <source>
        <dbReference type="EMBL" id="REE98637.1"/>
    </source>
</evidence>
<protein>
    <submittedName>
        <fullName evidence="4">Anti-sigma regulatory factor (Ser/Thr protein kinase)</fullName>
    </submittedName>
</protein>
<dbReference type="RefSeq" id="WP_116024067.1">
    <property type="nucleotide sequence ID" value="NZ_QTTT01000001.1"/>
</dbReference>
<dbReference type="Gene3D" id="3.30.565.10">
    <property type="entry name" value="Histidine kinase-like ATPase, C-terminal domain"/>
    <property type="match status" value="1"/>
</dbReference>
<dbReference type="PANTHER" id="PTHR35526:SF3">
    <property type="entry name" value="ANTI-SIGMA-F FACTOR RSBW"/>
    <property type="match status" value="1"/>
</dbReference>
<dbReference type="OrthoDB" id="3748385at2"/>
<dbReference type="Pfam" id="PF13581">
    <property type="entry name" value="HATPase_c_2"/>
    <property type="match status" value="1"/>
</dbReference>
<dbReference type="InterPro" id="IPR003594">
    <property type="entry name" value="HATPase_dom"/>
</dbReference>
<dbReference type="NCBIfam" id="NF041045">
    <property type="entry name" value="RsbA_anti_sig"/>
    <property type="match status" value="1"/>
</dbReference>
<dbReference type="InterPro" id="IPR050267">
    <property type="entry name" value="Anti-sigma-factor_SerPK"/>
</dbReference>
<evidence type="ECO:0000259" key="2">
    <source>
        <dbReference type="Pfam" id="PF13581"/>
    </source>
</evidence>
<keyword evidence="5" id="KW-1185">Reference proteome</keyword>
<proteinExistence type="predicted"/>
<dbReference type="InterPro" id="IPR047718">
    <property type="entry name" value="RsbA-like_anti_sig"/>
</dbReference>
<evidence type="ECO:0000259" key="3">
    <source>
        <dbReference type="Pfam" id="PF14417"/>
    </source>
</evidence>
<feature type="domain" description="MEDS" evidence="3">
    <location>
        <begin position="18"/>
        <end position="163"/>
    </location>
</feature>
<dbReference type="PANTHER" id="PTHR35526">
    <property type="entry name" value="ANTI-SIGMA-F FACTOR RSBW-RELATED"/>
    <property type="match status" value="1"/>
</dbReference>
<accession>A0A3D9SSQ2</accession>
<keyword evidence="1" id="KW-0723">Serine/threonine-protein kinase</keyword>
<organism evidence="4 5">
    <name type="scientific">Thermomonospora umbrina</name>
    <dbReference type="NCBI Taxonomy" id="111806"/>
    <lineage>
        <taxon>Bacteria</taxon>
        <taxon>Bacillati</taxon>
        <taxon>Actinomycetota</taxon>
        <taxon>Actinomycetes</taxon>
        <taxon>Streptosporangiales</taxon>
        <taxon>Thermomonosporaceae</taxon>
        <taxon>Thermomonospora</taxon>
    </lineage>
</organism>
<sequence>MTRTDEVRAVSGRDVLVHRALAYGSVDELAGSAVPFLDEGVRLGDAVVVIAGARACDLLRERLGARAAAPIAFIDAEAWFQAPVQTLAAYHEHARRDWWPRGRLRLLAEPVWTGRSPLEIREWKRHEALLNVAFAGTPSVLCCAYDTRRLPPDVVADAFRTHPERITGGVVEASPLYTDPADFYAECNTVPLAPAPETGVAEHAFAGGGLPALRDRVAVEAARRGLPRDRILPLVTAVNEVATNIIRHGAGRGRLRLWADADEVVCDLIDPERALVDHFIGYRPPLPLQPGAGMWAVRRLCHIVEIRSGSAGTIVRLHTRLR</sequence>
<dbReference type="EMBL" id="QTTT01000001">
    <property type="protein sequence ID" value="REE98637.1"/>
    <property type="molecule type" value="Genomic_DNA"/>
</dbReference>
<comment type="caution">
    <text evidence="4">The sequence shown here is derived from an EMBL/GenBank/DDBJ whole genome shotgun (WGS) entry which is preliminary data.</text>
</comment>
<dbReference type="InterPro" id="IPR025847">
    <property type="entry name" value="MEDS_domain"/>
</dbReference>
<keyword evidence="1" id="KW-0418">Kinase</keyword>
<dbReference type="Proteomes" id="UP000256661">
    <property type="component" value="Unassembled WGS sequence"/>
</dbReference>
<dbReference type="InterPro" id="IPR036890">
    <property type="entry name" value="HATPase_C_sf"/>
</dbReference>
<evidence type="ECO:0000256" key="1">
    <source>
        <dbReference type="ARBA" id="ARBA00022527"/>
    </source>
</evidence>
<evidence type="ECO:0000313" key="5">
    <source>
        <dbReference type="Proteomes" id="UP000256661"/>
    </source>
</evidence>
<keyword evidence="1" id="KW-0808">Transferase</keyword>
<dbReference type="CDD" id="cd16936">
    <property type="entry name" value="HATPase_RsbW-like"/>
    <property type="match status" value="1"/>
</dbReference>
<gene>
    <name evidence="4" type="ORF">DFJ69_4129</name>
</gene>
<feature type="domain" description="Histidine kinase/HSP90-like ATPase" evidence="2">
    <location>
        <begin position="210"/>
        <end position="317"/>
    </location>
</feature>
<reference evidence="4 5" key="1">
    <citation type="submission" date="2018-08" db="EMBL/GenBank/DDBJ databases">
        <title>Sequencing the genomes of 1000 actinobacteria strains.</title>
        <authorList>
            <person name="Klenk H.-P."/>
        </authorList>
    </citation>
    <scope>NUCLEOTIDE SEQUENCE [LARGE SCALE GENOMIC DNA]</scope>
    <source>
        <strain evidence="4 5">DSM 43927</strain>
    </source>
</reference>